<reference evidence="1 2" key="1">
    <citation type="journal article" date="2018" name="PLoS Genet.">
        <title>Population sequencing reveals clonal diversity and ancestral inbreeding in the grapevine cultivar Chardonnay.</title>
        <authorList>
            <person name="Roach M.J."/>
            <person name="Johnson D.L."/>
            <person name="Bohlmann J."/>
            <person name="van Vuuren H.J."/>
            <person name="Jones S.J."/>
            <person name="Pretorius I.S."/>
            <person name="Schmidt S.A."/>
            <person name="Borneman A.R."/>
        </authorList>
    </citation>
    <scope>NUCLEOTIDE SEQUENCE [LARGE SCALE GENOMIC DNA]</scope>
    <source>
        <strain evidence="2">cv. Chardonnay</strain>
        <tissue evidence="1">Leaf</tissue>
    </source>
</reference>
<dbReference type="Proteomes" id="UP000288805">
    <property type="component" value="Unassembled WGS sequence"/>
</dbReference>
<accession>A0A438CZQ5</accession>
<dbReference type="PANTHER" id="PTHR46175:SF5">
    <property type="entry name" value="ADAGIO PROTEIN 1"/>
    <property type="match status" value="1"/>
</dbReference>
<sequence>MLPCHQGLIYESGWKGERVETSIGCRMFGIDLTNSSKDNALLEMPCSSYSMRKLIVGSVVEPSRFNFSACAVGNRVVLFGGEGVNMQSMNDTFVLDLNATNPEWQYIKHPTWREISRLAPPLPRSWHNSCTLDGTKLIPVARPSPSHLGHSLSVYGGMKILMFGCLAKSGSLQFRFSDVFTVDLSEEEPC</sequence>
<organism evidence="1 2">
    <name type="scientific">Vitis vinifera</name>
    <name type="common">Grape</name>
    <dbReference type="NCBI Taxonomy" id="29760"/>
    <lineage>
        <taxon>Eukaryota</taxon>
        <taxon>Viridiplantae</taxon>
        <taxon>Streptophyta</taxon>
        <taxon>Embryophyta</taxon>
        <taxon>Tracheophyta</taxon>
        <taxon>Spermatophyta</taxon>
        <taxon>Magnoliopsida</taxon>
        <taxon>eudicotyledons</taxon>
        <taxon>Gunneridae</taxon>
        <taxon>Pentapetalae</taxon>
        <taxon>rosids</taxon>
        <taxon>Vitales</taxon>
        <taxon>Vitaceae</taxon>
        <taxon>Viteae</taxon>
        <taxon>Vitis</taxon>
    </lineage>
</organism>
<dbReference type="AlphaFoldDB" id="A0A438CZQ5"/>
<dbReference type="Gene3D" id="2.120.10.80">
    <property type="entry name" value="Kelch-type beta propeller"/>
    <property type="match status" value="1"/>
</dbReference>
<dbReference type="EMBL" id="QGNW01001881">
    <property type="protein sequence ID" value="RVW28698.1"/>
    <property type="molecule type" value="Genomic_DNA"/>
</dbReference>
<comment type="caution">
    <text evidence="1">The sequence shown here is derived from an EMBL/GenBank/DDBJ whole genome shotgun (WGS) entry which is preliminary data.</text>
</comment>
<dbReference type="PANTHER" id="PTHR46175">
    <property type="entry name" value="BACTERIOOPSIN TRANSCRIPTIONAL ACTIVATOR"/>
    <property type="match status" value="1"/>
</dbReference>
<evidence type="ECO:0000313" key="1">
    <source>
        <dbReference type="EMBL" id="RVW28698.1"/>
    </source>
</evidence>
<dbReference type="InterPro" id="IPR015915">
    <property type="entry name" value="Kelch-typ_b-propeller"/>
</dbReference>
<evidence type="ECO:0000313" key="2">
    <source>
        <dbReference type="Proteomes" id="UP000288805"/>
    </source>
</evidence>
<name>A0A438CZQ5_VITVI</name>
<dbReference type="SUPFAM" id="SSF117281">
    <property type="entry name" value="Kelch motif"/>
    <property type="match status" value="1"/>
</dbReference>
<protein>
    <submittedName>
        <fullName evidence="1">Adagio protein 1</fullName>
    </submittedName>
</protein>
<gene>
    <name evidence="1" type="primary">ADO1_4</name>
    <name evidence="1" type="ORF">CK203_083298</name>
</gene>
<proteinExistence type="predicted"/>